<dbReference type="Pfam" id="PF00196">
    <property type="entry name" value="GerE"/>
    <property type="match status" value="1"/>
</dbReference>
<dbReference type="PROSITE" id="PS50043">
    <property type="entry name" value="HTH_LUXR_2"/>
    <property type="match status" value="1"/>
</dbReference>
<keyword evidence="5" id="KW-1185">Reference proteome</keyword>
<dbReference type="PANTHER" id="PTHR16305">
    <property type="entry name" value="TESTICULAR SOLUBLE ADENYLYL CYCLASE"/>
    <property type="match status" value="1"/>
</dbReference>
<dbReference type="SUPFAM" id="SSF46894">
    <property type="entry name" value="C-terminal effector domain of the bipartite response regulators"/>
    <property type="match status" value="1"/>
</dbReference>
<sequence length="922" mass="98488">MSPDRPRLSADVEFVGRDRERTSLEQLLDGLPTAGGALLVRGDPGVGKTTLLDYAEQLGAPKFPVLRVRGVETEMSLPFAALGELLLPLRRHFGAVPRAQRENLEAALALSERTPRSGVNPYAVCVATLNVLASAANPDPLVMLVDDLQWVDPDSGQVFRFLARRVASDRIAFVAASRTTLDDPGGFTTVEMRGMDEAECSEVLRSRGLAVEAGVLPALMSFSRGNPLILLEFTSRLSPAQRRGDQPLPRSPAAGQRAEEGWAARLRALPEPTHRALALVAAAREPTIDALEQALTATGLSLHDLTPAEEGRLVTIDEDRYEFVHPILRSVALRTVTAAVRRGAYRVLAEGATGAVRAWYRASAVTRPDEDVAAGLVTAAVEAGQCGSYLAAAHAWHRAAELTPESERSATRLLDAARNALLGGACDEAAAWCHRAQAVATDPRLRADIALLHGQALTWMGRIREALSLLVAAAELAAPLDTTRAALLAAAAVVPAQMSAEPVAAERSARRAMELSGGDSSARLALCQALCMTDRNEEANVAIDRMIAELAPADPATAAMVFGGVAHASLALDRFDDSQRLLHQLLDGARRTGDPAAYAYAFGLRSELGWRTGQWSAAYADGLESLAKAAALRHRGTEAVAHLALAKVDAARGDHATCERRVAEAFESTDFSHVRSMRFLRAGVLGLNSLSAGACADAAVHLAHAHELFVRCELGNLNTGWFAGELVEAHVRAGNPAAARDAMVWIEGCARRTGMLWQIAIAARGRALVADDPDEIEAAFRTALDAHERHPAPFDQARTLLCQGEWLRRARRKAQSRAPLLAAHRTFSQLGARPWVERCVAELAASGHAPPGDQPAGGLDRLSPQELQVARMVAEGLTNAEVGAALFISAKTVEAHLTHAYRKLGVRSRAGLTRVVTECGLD</sequence>
<evidence type="ECO:0000259" key="3">
    <source>
        <dbReference type="PROSITE" id="PS50043"/>
    </source>
</evidence>
<dbReference type="InterPro" id="IPR011990">
    <property type="entry name" value="TPR-like_helical_dom_sf"/>
</dbReference>
<dbReference type="RefSeq" id="WP_142707068.1">
    <property type="nucleotide sequence ID" value="NZ_VIRS01000018.1"/>
</dbReference>
<dbReference type="Pfam" id="PF13191">
    <property type="entry name" value="AAA_16"/>
    <property type="match status" value="1"/>
</dbReference>
<comment type="caution">
    <text evidence="4">The sequence shown here is derived from an EMBL/GenBank/DDBJ whole genome shotgun (WGS) entry which is preliminary data.</text>
</comment>
<dbReference type="GO" id="GO:0005524">
    <property type="term" value="F:ATP binding"/>
    <property type="evidence" value="ECO:0007669"/>
    <property type="project" value="UniProtKB-KW"/>
</dbReference>
<dbReference type="PANTHER" id="PTHR16305:SF35">
    <property type="entry name" value="TRANSCRIPTIONAL ACTIVATOR DOMAIN"/>
    <property type="match status" value="1"/>
</dbReference>
<evidence type="ECO:0000256" key="2">
    <source>
        <dbReference type="ARBA" id="ARBA00022840"/>
    </source>
</evidence>
<dbReference type="Gene3D" id="1.25.40.10">
    <property type="entry name" value="Tetratricopeptide repeat domain"/>
    <property type="match status" value="1"/>
</dbReference>
<dbReference type="Gene3D" id="3.40.50.300">
    <property type="entry name" value="P-loop containing nucleotide triphosphate hydrolases"/>
    <property type="match status" value="1"/>
</dbReference>
<dbReference type="SUPFAM" id="SSF52540">
    <property type="entry name" value="P-loop containing nucleoside triphosphate hydrolases"/>
    <property type="match status" value="1"/>
</dbReference>
<evidence type="ECO:0000313" key="5">
    <source>
        <dbReference type="Proteomes" id="UP000317982"/>
    </source>
</evidence>
<dbReference type="CDD" id="cd06170">
    <property type="entry name" value="LuxR_C_like"/>
    <property type="match status" value="1"/>
</dbReference>
<dbReference type="OrthoDB" id="3796539at2"/>
<feature type="domain" description="HTH luxR-type" evidence="3">
    <location>
        <begin position="855"/>
        <end position="920"/>
    </location>
</feature>
<dbReference type="InterPro" id="IPR016032">
    <property type="entry name" value="Sig_transdc_resp-reg_C-effctor"/>
</dbReference>
<proteinExistence type="predicted"/>
<dbReference type="GO" id="GO:0005737">
    <property type="term" value="C:cytoplasm"/>
    <property type="evidence" value="ECO:0007669"/>
    <property type="project" value="TreeGrafter"/>
</dbReference>
<dbReference type="InterPro" id="IPR027417">
    <property type="entry name" value="P-loop_NTPase"/>
</dbReference>
<dbReference type="PRINTS" id="PR00038">
    <property type="entry name" value="HTHLUXR"/>
</dbReference>
<name>A0A545AM37_9ACTN</name>
<dbReference type="GO" id="GO:0004016">
    <property type="term" value="F:adenylate cyclase activity"/>
    <property type="evidence" value="ECO:0007669"/>
    <property type="project" value="TreeGrafter"/>
</dbReference>
<dbReference type="InterPro" id="IPR036388">
    <property type="entry name" value="WH-like_DNA-bd_sf"/>
</dbReference>
<dbReference type="PROSITE" id="PS00622">
    <property type="entry name" value="HTH_LUXR_1"/>
    <property type="match status" value="1"/>
</dbReference>
<dbReference type="GO" id="GO:0003677">
    <property type="term" value="F:DNA binding"/>
    <property type="evidence" value="ECO:0007669"/>
    <property type="project" value="InterPro"/>
</dbReference>
<protein>
    <submittedName>
        <fullName evidence="4">AAA family ATPase</fullName>
    </submittedName>
</protein>
<organism evidence="4 5">
    <name type="scientific">Cryptosporangium phraense</name>
    <dbReference type="NCBI Taxonomy" id="2593070"/>
    <lineage>
        <taxon>Bacteria</taxon>
        <taxon>Bacillati</taxon>
        <taxon>Actinomycetota</taxon>
        <taxon>Actinomycetes</taxon>
        <taxon>Cryptosporangiales</taxon>
        <taxon>Cryptosporangiaceae</taxon>
        <taxon>Cryptosporangium</taxon>
    </lineage>
</organism>
<keyword evidence="2" id="KW-0067">ATP-binding</keyword>
<evidence type="ECO:0000313" key="4">
    <source>
        <dbReference type="EMBL" id="TQS42378.1"/>
    </source>
</evidence>
<evidence type="ECO:0000256" key="1">
    <source>
        <dbReference type="ARBA" id="ARBA00022741"/>
    </source>
</evidence>
<dbReference type="Gene3D" id="1.10.10.10">
    <property type="entry name" value="Winged helix-like DNA-binding domain superfamily/Winged helix DNA-binding domain"/>
    <property type="match status" value="1"/>
</dbReference>
<dbReference type="InterPro" id="IPR041664">
    <property type="entry name" value="AAA_16"/>
</dbReference>
<dbReference type="InterPro" id="IPR000792">
    <property type="entry name" value="Tscrpt_reg_LuxR_C"/>
</dbReference>
<dbReference type="GO" id="GO:0006355">
    <property type="term" value="P:regulation of DNA-templated transcription"/>
    <property type="evidence" value="ECO:0007669"/>
    <property type="project" value="InterPro"/>
</dbReference>
<dbReference type="EMBL" id="VIRS01000018">
    <property type="protein sequence ID" value="TQS42378.1"/>
    <property type="molecule type" value="Genomic_DNA"/>
</dbReference>
<accession>A0A545AM37</accession>
<dbReference type="InParanoid" id="A0A545AM37"/>
<dbReference type="SUPFAM" id="SSF48452">
    <property type="entry name" value="TPR-like"/>
    <property type="match status" value="1"/>
</dbReference>
<dbReference type="SMART" id="SM00421">
    <property type="entry name" value="HTH_LUXR"/>
    <property type="match status" value="1"/>
</dbReference>
<gene>
    <name evidence="4" type="ORF">FL583_23990</name>
</gene>
<keyword evidence="1" id="KW-0547">Nucleotide-binding</keyword>
<dbReference type="Proteomes" id="UP000317982">
    <property type="component" value="Unassembled WGS sequence"/>
</dbReference>
<dbReference type="AlphaFoldDB" id="A0A545AM37"/>
<reference evidence="4 5" key="1">
    <citation type="submission" date="2019-07" db="EMBL/GenBank/DDBJ databases">
        <title>Cryptosporangium phraense sp. nov., isolated from plant litter.</title>
        <authorList>
            <person name="Suriyachadkun C."/>
        </authorList>
    </citation>
    <scope>NUCLEOTIDE SEQUENCE [LARGE SCALE GENOMIC DNA]</scope>
    <source>
        <strain evidence="4 5">A-T 5661</strain>
    </source>
</reference>